<sequence>MKKRNILILFLSIFFFIACSEDDNEEECINYDDVAKVTNVEAPATATVNEVVSVNVTFQVKNACGEFAQFDESIDGTTRTIAVEAVYEGCACAQVITTKTATYEFTPEVTGEYVLKFQTAPNEFIEKTITVEEAGSSS</sequence>
<keyword evidence="3" id="KW-1185">Reference proteome</keyword>
<dbReference type="AlphaFoldDB" id="A0A2R3Z971"/>
<dbReference type="PROSITE" id="PS51257">
    <property type="entry name" value="PROKAR_LIPOPROTEIN"/>
    <property type="match status" value="1"/>
</dbReference>
<dbReference type="KEGG" id="grs:C7S20_16680"/>
<proteinExistence type="predicted"/>
<dbReference type="Proteomes" id="UP000241507">
    <property type="component" value="Chromosome"/>
</dbReference>
<name>A0A2R3Z971_9FLAO</name>
<dbReference type="EMBL" id="CP028136">
    <property type="protein sequence ID" value="AVR46764.1"/>
    <property type="molecule type" value="Genomic_DNA"/>
</dbReference>
<evidence type="ECO:0000313" key="2">
    <source>
        <dbReference type="EMBL" id="AVR46764.1"/>
    </source>
</evidence>
<gene>
    <name evidence="2" type="ORF">C7S20_16680</name>
</gene>
<evidence type="ECO:0000256" key="1">
    <source>
        <dbReference type="SAM" id="SignalP"/>
    </source>
</evidence>
<evidence type="ECO:0000313" key="3">
    <source>
        <dbReference type="Proteomes" id="UP000241507"/>
    </source>
</evidence>
<keyword evidence="1" id="KW-0732">Signal</keyword>
<feature type="chain" id="PRO_5015304838" description="GOLD domain-containing protein" evidence="1">
    <location>
        <begin position="21"/>
        <end position="138"/>
    </location>
</feature>
<dbReference type="OrthoDB" id="660065at2"/>
<protein>
    <recommendedName>
        <fullName evidence="4">GOLD domain-containing protein</fullName>
    </recommendedName>
</protein>
<feature type="signal peptide" evidence="1">
    <location>
        <begin position="1"/>
        <end position="20"/>
    </location>
</feature>
<dbReference type="RefSeq" id="WP_107013535.1">
    <property type="nucleotide sequence ID" value="NZ_CP028136.1"/>
</dbReference>
<evidence type="ECO:0008006" key="4">
    <source>
        <dbReference type="Google" id="ProtNLM"/>
    </source>
</evidence>
<organism evidence="2 3">
    <name type="scientific">Christiangramia fulva</name>
    <dbReference type="NCBI Taxonomy" id="2126553"/>
    <lineage>
        <taxon>Bacteria</taxon>
        <taxon>Pseudomonadati</taxon>
        <taxon>Bacteroidota</taxon>
        <taxon>Flavobacteriia</taxon>
        <taxon>Flavobacteriales</taxon>
        <taxon>Flavobacteriaceae</taxon>
        <taxon>Christiangramia</taxon>
    </lineage>
</organism>
<reference evidence="3" key="1">
    <citation type="submission" date="2018-03" db="EMBL/GenBank/DDBJ databases">
        <title>Gramella fulva sp. nov., isolated from a dry surface of tidal flat.</title>
        <authorList>
            <person name="Hwang S.H."/>
            <person name="Hwang W.M."/>
            <person name="Kang K."/>
            <person name="Ahn T.-Y."/>
        </authorList>
    </citation>
    <scope>NUCLEOTIDE SEQUENCE [LARGE SCALE GENOMIC DNA]</scope>
    <source>
        <strain evidence="3">SH35</strain>
    </source>
</reference>
<accession>A0A2R3Z971</accession>